<evidence type="ECO:0000259" key="1">
    <source>
        <dbReference type="PROSITE" id="PS50112"/>
    </source>
</evidence>
<feature type="domain" description="PAC" evidence="2">
    <location>
        <begin position="97"/>
        <end position="150"/>
    </location>
</feature>
<sequence>MLESSKPEDLLNTALSALKSGSGYAAAIDRIPVPVYTTDAEGRVTYWNQACIDFAGREPQLGSDRWCVTWQLYTADGEPFPDGECPMARALREKSSVRNEIAIAKRPDGSRVAFRAYPTPLADDSGALTGAINMLIDISDEQSEILKEQASRCRRLARSTNDANTSTILKDMANGYEETAALLHHG</sequence>
<dbReference type="NCBIfam" id="TIGR00229">
    <property type="entry name" value="sensory_box"/>
    <property type="match status" value="1"/>
</dbReference>
<dbReference type="InterPro" id="IPR000700">
    <property type="entry name" value="PAS-assoc_C"/>
</dbReference>
<dbReference type="Gene3D" id="3.30.450.20">
    <property type="entry name" value="PAS domain"/>
    <property type="match status" value="1"/>
</dbReference>
<dbReference type="CDD" id="cd00130">
    <property type="entry name" value="PAS"/>
    <property type="match status" value="1"/>
</dbReference>
<evidence type="ECO:0000259" key="2">
    <source>
        <dbReference type="PROSITE" id="PS50113"/>
    </source>
</evidence>
<gene>
    <name evidence="3" type="ORF">LZ016_04680</name>
</gene>
<organism evidence="3 4">
    <name type="scientific">Sphingomonas telluris</name>
    <dbReference type="NCBI Taxonomy" id="2907998"/>
    <lineage>
        <taxon>Bacteria</taxon>
        <taxon>Pseudomonadati</taxon>
        <taxon>Pseudomonadota</taxon>
        <taxon>Alphaproteobacteria</taxon>
        <taxon>Sphingomonadales</taxon>
        <taxon>Sphingomonadaceae</taxon>
        <taxon>Sphingomonas</taxon>
    </lineage>
</organism>
<proteinExistence type="predicted"/>
<dbReference type="EMBL" id="JAKZHW010000001">
    <property type="protein sequence ID" value="MCH8615397.1"/>
    <property type="molecule type" value="Genomic_DNA"/>
</dbReference>
<keyword evidence="4" id="KW-1185">Reference proteome</keyword>
<name>A0ABS9VK98_9SPHN</name>
<dbReference type="PROSITE" id="PS50113">
    <property type="entry name" value="PAC"/>
    <property type="match status" value="1"/>
</dbReference>
<feature type="domain" description="PAS" evidence="1">
    <location>
        <begin position="20"/>
        <end position="60"/>
    </location>
</feature>
<dbReference type="InterPro" id="IPR000014">
    <property type="entry name" value="PAS"/>
</dbReference>
<evidence type="ECO:0000313" key="4">
    <source>
        <dbReference type="Proteomes" id="UP001203058"/>
    </source>
</evidence>
<accession>A0ABS9VK98</accession>
<reference evidence="3 4" key="1">
    <citation type="submission" date="2022-03" db="EMBL/GenBank/DDBJ databases">
        <authorList>
            <person name="Jo J.-H."/>
            <person name="Im W.-T."/>
        </authorList>
    </citation>
    <scope>NUCLEOTIDE SEQUENCE [LARGE SCALE GENOMIC DNA]</scope>
    <source>
        <strain evidence="3 4">SM33</strain>
    </source>
</reference>
<dbReference type="RefSeq" id="WP_241446163.1">
    <property type="nucleotide sequence ID" value="NZ_JAKZHW010000001.1"/>
</dbReference>
<comment type="caution">
    <text evidence="3">The sequence shown here is derived from an EMBL/GenBank/DDBJ whole genome shotgun (WGS) entry which is preliminary data.</text>
</comment>
<dbReference type="InterPro" id="IPR035965">
    <property type="entry name" value="PAS-like_dom_sf"/>
</dbReference>
<evidence type="ECO:0000313" key="3">
    <source>
        <dbReference type="EMBL" id="MCH8615397.1"/>
    </source>
</evidence>
<dbReference type="Proteomes" id="UP001203058">
    <property type="component" value="Unassembled WGS sequence"/>
</dbReference>
<dbReference type="SUPFAM" id="SSF55785">
    <property type="entry name" value="PYP-like sensor domain (PAS domain)"/>
    <property type="match status" value="1"/>
</dbReference>
<dbReference type="InterPro" id="IPR013656">
    <property type="entry name" value="PAS_4"/>
</dbReference>
<protein>
    <submittedName>
        <fullName evidence="3">PAS domain-containing protein</fullName>
    </submittedName>
</protein>
<dbReference type="Pfam" id="PF08448">
    <property type="entry name" value="PAS_4"/>
    <property type="match status" value="1"/>
</dbReference>
<dbReference type="PROSITE" id="PS50112">
    <property type="entry name" value="PAS"/>
    <property type="match status" value="1"/>
</dbReference>